<feature type="transmembrane region" description="Helical" evidence="1">
    <location>
        <begin position="12"/>
        <end position="32"/>
    </location>
</feature>
<evidence type="ECO:0000256" key="1">
    <source>
        <dbReference type="SAM" id="Phobius"/>
    </source>
</evidence>
<name>A0A0B6Y7N8_9EUPU</name>
<keyword evidence="1" id="KW-0472">Membrane</keyword>
<keyword evidence="1" id="KW-0812">Transmembrane</keyword>
<gene>
    <name evidence="2" type="primary">ORF15742</name>
</gene>
<organism evidence="2">
    <name type="scientific">Arion vulgaris</name>
    <dbReference type="NCBI Taxonomy" id="1028688"/>
    <lineage>
        <taxon>Eukaryota</taxon>
        <taxon>Metazoa</taxon>
        <taxon>Spiralia</taxon>
        <taxon>Lophotrochozoa</taxon>
        <taxon>Mollusca</taxon>
        <taxon>Gastropoda</taxon>
        <taxon>Heterobranchia</taxon>
        <taxon>Euthyneura</taxon>
        <taxon>Panpulmonata</taxon>
        <taxon>Eupulmonata</taxon>
        <taxon>Stylommatophora</taxon>
        <taxon>Helicina</taxon>
        <taxon>Arionoidea</taxon>
        <taxon>Arionidae</taxon>
        <taxon>Arion</taxon>
    </lineage>
</organism>
<evidence type="ECO:0000313" key="2">
    <source>
        <dbReference type="EMBL" id="CEK52169.1"/>
    </source>
</evidence>
<reference evidence="2" key="1">
    <citation type="submission" date="2014-12" db="EMBL/GenBank/DDBJ databases">
        <title>Insight into the proteome of Arion vulgaris.</title>
        <authorList>
            <person name="Aradska J."/>
            <person name="Bulat T."/>
            <person name="Smidak R."/>
            <person name="Sarate P."/>
            <person name="Gangsoo J."/>
            <person name="Sialana F."/>
            <person name="Bilban M."/>
            <person name="Lubec G."/>
        </authorList>
    </citation>
    <scope>NUCLEOTIDE SEQUENCE</scope>
    <source>
        <tissue evidence="2">Skin</tissue>
    </source>
</reference>
<feature type="non-terminal residue" evidence="2">
    <location>
        <position position="1"/>
    </location>
</feature>
<keyword evidence="1" id="KW-1133">Transmembrane helix</keyword>
<dbReference type="EMBL" id="HACG01005304">
    <property type="protein sequence ID" value="CEK52169.1"/>
    <property type="molecule type" value="Transcribed_RNA"/>
</dbReference>
<proteinExistence type="predicted"/>
<sequence length="76" mass="8416">RQPAPDDDDPLCVIFAIVAILLFISVSGHNLSTHFPQFYIHVSFGHPGLLLLSTVHRRAVMVNAHTDIHDQSISIC</sequence>
<protein>
    <submittedName>
        <fullName evidence="2">Uncharacterized protein</fullName>
    </submittedName>
</protein>
<dbReference type="AlphaFoldDB" id="A0A0B6Y7N8"/>
<accession>A0A0B6Y7N8</accession>